<protein>
    <submittedName>
        <fullName evidence="1">Uncharacterized protein</fullName>
    </submittedName>
</protein>
<dbReference type="EMBL" id="JAGTPG010000001">
    <property type="protein sequence ID" value="MBR8638607.1"/>
    <property type="molecule type" value="Genomic_DNA"/>
</dbReference>
<evidence type="ECO:0000313" key="2">
    <source>
        <dbReference type="Proteomes" id="UP000682308"/>
    </source>
</evidence>
<dbReference type="Proteomes" id="UP000682308">
    <property type="component" value="Unassembled WGS sequence"/>
</dbReference>
<gene>
    <name evidence="1" type="ORF">KEF29_03155</name>
</gene>
<comment type="caution">
    <text evidence="1">The sequence shown here is derived from an EMBL/GenBank/DDBJ whole genome shotgun (WGS) entry which is preliminary data.</text>
</comment>
<sequence>MQILELPEGSSDDRPPFVLVVDQVDGDAAEAIANAGLTTAELIGARAVLLFEDTIDIPANDTTAYLQQVAEETGATIGKITSAFSAQQLADERTEIARDMDRLASHKAALLDALGIDRTRDWDDIRNAAAGLRKDRDTQAEALERVRQESARIRATTRTWEPVADLIDAALNGKQTEADA</sequence>
<organism evidence="1 2">
    <name type="scientific">Streptomyces tuirus</name>
    <dbReference type="NCBI Taxonomy" id="68278"/>
    <lineage>
        <taxon>Bacteria</taxon>
        <taxon>Bacillati</taxon>
        <taxon>Actinomycetota</taxon>
        <taxon>Actinomycetes</taxon>
        <taxon>Kitasatosporales</taxon>
        <taxon>Streptomycetaceae</taxon>
        <taxon>Streptomyces</taxon>
    </lineage>
</organism>
<reference evidence="1 2" key="1">
    <citation type="submission" date="2021-04" db="EMBL/GenBank/DDBJ databases">
        <title>Characterization of the biosynthetic gene cluster of new lipopeptides with antitumor activity in the genome of the marine Streptomyces PHM034.</title>
        <authorList>
            <person name="Ceniceros A."/>
            <person name="Canedo L."/>
            <person name="Mendez C."/>
            <person name="Olano C."/>
            <person name="Schleissner C."/>
            <person name="Cuevas C."/>
            <person name="De La Calle F."/>
            <person name="Salas J.A."/>
        </authorList>
    </citation>
    <scope>NUCLEOTIDE SEQUENCE [LARGE SCALE GENOMIC DNA]</scope>
    <source>
        <strain evidence="1 2">PHM034</strain>
    </source>
</reference>
<name>A0A941FER3_9ACTN</name>
<proteinExistence type="predicted"/>
<evidence type="ECO:0000313" key="1">
    <source>
        <dbReference type="EMBL" id="MBR8638607.1"/>
    </source>
</evidence>
<dbReference type="AlphaFoldDB" id="A0A941FER3"/>
<keyword evidence="2" id="KW-1185">Reference proteome</keyword>
<accession>A0A941FER3</accession>